<evidence type="ECO:0000259" key="12">
    <source>
        <dbReference type="PROSITE" id="PS50157"/>
    </source>
</evidence>
<dbReference type="GO" id="GO:0005634">
    <property type="term" value="C:nucleus"/>
    <property type="evidence" value="ECO:0007669"/>
    <property type="project" value="UniProtKB-SubCell"/>
</dbReference>
<evidence type="ECO:0000256" key="10">
    <source>
        <dbReference type="PROSITE-ProRule" id="PRU00042"/>
    </source>
</evidence>
<dbReference type="Proteomes" id="UP000218231">
    <property type="component" value="Unassembled WGS sequence"/>
</dbReference>
<feature type="domain" description="C2H2-type" evidence="12">
    <location>
        <begin position="426"/>
        <end position="448"/>
    </location>
</feature>
<evidence type="ECO:0000256" key="4">
    <source>
        <dbReference type="ARBA" id="ARBA00022771"/>
    </source>
</evidence>
<feature type="compositionally biased region" description="Basic residues" evidence="11">
    <location>
        <begin position="443"/>
        <end position="458"/>
    </location>
</feature>
<evidence type="ECO:0000256" key="3">
    <source>
        <dbReference type="ARBA" id="ARBA00022737"/>
    </source>
</evidence>
<dbReference type="PANTHER" id="PTHR23235:SF60">
    <property type="entry name" value="STRIPE, ISOFORM D"/>
    <property type="match status" value="1"/>
</dbReference>
<name>A0A2A2JUB4_9BILA</name>
<feature type="domain" description="C2H2-type" evidence="12">
    <location>
        <begin position="368"/>
        <end position="397"/>
    </location>
</feature>
<keyword evidence="9" id="KW-0539">Nucleus</keyword>
<evidence type="ECO:0000313" key="14">
    <source>
        <dbReference type="Proteomes" id="UP000218231"/>
    </source>
</evidence>
<dbReference type="Gene3D" id="3.30.160.60">
    <property type="entry name" value="Classic Zinc Finger"/>
    <property type="match status" value="3"/>
</dbReference>
<reference evidence="13 14" key="1">
    <citation type="journal article" date="2017" name="Curr. Biol.">
        <title>Genome architecture and evolution of a unichromosomal asexual nematode.</title>
        <authorList>
            <person name="Fradin H."/>
            <person name="Zegar C."/>
            <person name="Gutwein M."/>
            <person name="Lucas J."/>
            <person name="Kovtun M."/>
            <person name="Corcoran D."/>
            <person name="Baugh L.R."/>
            <person name="Kiontke K."/>
            <person name="Gunsalus K."/>
            <person name="Fitch D.H."/>
            <person name="Piano F."/>
        </authorList>
    </citation>
    <scope>NUCLEOTIDE SEQUENCE [LARGE SCALE GENOMIC DNA]</scope>
    <source>
        <strain evidence="13">PF1309</strain>
    </source>
</reference>
<proteinExistence type="predicted"/>
<evidence type="ECO:0000256" key="11">
    <source>
        <dbReference type="SAM" id="MobiDB-lite"/>
    </source>
</evidence>
<dbReference type="SMART" id="SM00355">
    <property type="entry name" value="ZnF_C2H2"/>
    <property type="match status" value="3"/>
</dbReference>
<evidence type="ECO:0000313" key="13">
    <source>
        <dbReference type="EMBL" id="PAV65295.1"/>
    </source>
</evidence>
<dbReference type="OrthoDB" id="10018191at2759"/>
<keyword evidence="7" id="KW-0238">DNA-binding</keyword>
<dbReference type="PROSITE" id="PS50157">
    <property type="entry name" value="ZINC_FINGER_C2H2_2"/>
    <property type="match status" value="3"/>
</dbReference>
<dbReference type="GO" id="GO:0000978">
    <property type="term" value="F:RNA polymerase II cis-regulatory region sequence-specific DNA binding"/>
    <property type="evidence" value="ECO:0007669"/>
    <property type="project" value="TreeGrafter"/>
</dbReference>
<dbReference type="InterPro" id="IPR036236">
    <property type="entry name" value="Znf_C2H2_sf"/>
</dbReference>
<feature type="region of interest" description="Disordered" evidence="11">
    <location>
        <begin position="210"/>
        <end position="229"/>
    </location>
</feature>
<dbReference type="AlphaFoldDB" id="A0A2A2JUB4"/>
<feature type="region of interest" description="Disordered" evidence="11">
    <location>
        <begin position="438"/>
        <end position="464"/>
    </location>
</feature>
<dbReference type="GO" id="GO:0000981">
    <property type="term" value="F:DNA-binding transcription factor activity, RNA polymerase II-specific"/>
    <property type="evidence" value="ECO:0007669"/>
    <property type="project" value="TreeGrafter"/>
</dbReference>
<dbReference type="GO" id="GO:0008270">
    <property type="term" value="F:zinc ion binding"/>
    <property type="evidence" value="ECO:0007669"/>
    <property type="project" value="UniProtKB-KW"/>
</dbReference>
<keyword evidence="14" id="KW-1185">Reference proteome</keyword>
<evidence type="ECO:0000256" key="9">
    <source>
        <dbReference type="ARBA" id="ARBA00023242"/>
    </source>
</evidence>
<keyword evidence="8" id="KW-0804">Transcription</keyword>
<evidence type="ECO:0000256" key="8">
    <source>
        <dbReference type="ARBA" id="ARBA00023163"/>
    </source>
</evidence>
<dbReference type="PANTHER" id="PTHR23235">
    <property type="entry name" value="KRUEPPEL-LIKE TRANSCRIPTION FACTOR"/>
    <property type="match status" value="1"/>
</dbReference>
<gene>
    <name evidence="13" type="ORF">WR25_13035</name>
</gene>
<keyword evidence="5" id="KW-0862">Zinc</keyword>
<keyword evidence="3" id="KW-0677">Repeat</keyword>
<feature type="domain" description="C2H2-type" evidence="12">
    <location>
        <begin position="398"/>
        <end position="425"/>
    </location>
</feature>
<dbReference type="STRING" id="2018661.A0A2A2JUB4"/>
<dbReference type="SUPFAM" id="SSF57667">
    <property type="entry name" value="beta-beta-alpha zinc fingers"/>
    <property type="match status" value="2"/>
</dbReference>
<protein>
    <recommendedName>
        <fullName evidence="12">C2H2-type domain-containing protein</fullName>
    </recommendedName>
</protein>
<accession>A0A2A2JUB4</accession>
<evidence type="ECO:0000256" key="5">
    <source>
        <dbReference type="ARBA" id="ARBA00022833"/>
    </source>
</evidence>
<keyword evidence="4 10" id="KW-0863">Zinc-finger</keyword>
<dbReference type="Pfam" id="PF00096">
    <property type="entry name" value="zf-C2H2"/>
    <property type="match status" value="3"/>
</dbReference>
<evidence type="ECO:0000256" key="1">
    <source>
        <dbReference type="ARBA" id="ARBA00004123"/>
    </source>
</evidence>
<organism evidence="13 14">
    <name type="scientific">Diploscapter pachys</name>
    <dbReference type="NCBI Taxonomy" id="2018661"/>
    <lineage>
        <taxon>Eukaryota</taxon>
        <taxon>Metazoa</taxon>
        <taxon>Ecdysozoa</taxon>
        <taxon>Nematoda</taxon>
        <taxon>Chromadorea</taxon>
        <taxon>Rhabditida</taxon>
        <taxon>Rhabditina</taxon>
        <taxon>Rhabditomorpha</taxon>
        <taxon>Rhabditoidea</taxon>
        <taxon>Rhabditidae</taxon>
        <taxon>Diploscapter</taxon>
    </lineage>
</organism>
<comment type="subcellular location">
    <subcellularLocation>
        <location evidence="1">Nucleus</location>
    </subcellularLocation>
</comment>
<dbReference type="InterPro" id="IPR013087">
    <property type="entry name" value="Znf_C2H2_type"/>
</dbReference>
<dbReference type="FunFam" id="3.30.160.60:FF:000064">
    <property type="entry name" value="Early growth response protein 3"/>
    <property type="match status" value="1"/>
</dbReference>
<comment type="caution">
    <text evidence="13">The sequence shown here is derived from an EMBL/GenBank/DDBJ whole genome shotgun (WGS) entry which is preliminary data.</text>
</comment>
<evidence type="ECO:0000256" key="2">
    <source>
        <dbReference type="ARBA" id="ARBA00022723"/>
    </source>
</evidence>
<keyword evidence="6" id="KW-0805">Transcription regulation</keyword>
<evidence type="ECO:0000256" key="6">
    <source>
        <dbReference type="ARBA" id="ARBA00023015"/>
    </source>
</evidence>
<evidence type="ECO:0000256" key="7">
    <source>
        <dbReference type="ARBA" id="ARBA00023125"/>
    </source>
</evidence>
<dbReference type="EMBL" id="LIAE01010213">
    <property type="protein sequence ID" value="PAV65295.1"/>
    <property type="molecule type" value="Genomic_DNA"/>
</dbReference>
<sequence length="464" mass="50628">MTMNFAIFPIRCPMALQVPATKLSRSGPGLLKSPSSTKPLLTLSDHDCLKTPTMSDMLKTPTVLVSPTKLTPLNLEGTPRVQGLSGYTPKKSQAFFGDHEPLLTEVESVSHTTTNGADKPKEQTTIQFKGTITTSLPMNLTTGVNSPGLSASIFQFSPMVEHFLASLSKGGSGLPELTVVDAKTPGINTETSHQELLKAFQIPTEIKKEDGKDDVNCSTARSSSSTLPVPVPVSVPSTTCIVSLPPPKKAKNSIANHNAPFLSTHPSTSVPMSVTTATTSFANEHFPAATFTAEPKAFLFEPKLEPIDDYNYSVAIPPPTMIPMHPAYPVVSSEAEFNPFEYQAATTSTALEGGNGKGGRIPLQDRPYKCPRPDCDRRFSRSDELTRHVRIHSGEKPFQCRICHRAFSRSDHLTTHVRTHTGEKPFSCEICGRKFARSDERKRHTKVHKVPGIPHQKKPPKERS</sequence>
<dbReference type="PROSITE" id="PS00028">
    <property type="entry name" value="ZINC_FINGER_C2H2_1"/>
    <property type="match status" value="3"/>
</dbReference>
<keyword evidence="2" id="KW-0479">Metal-binding</keyword>